<evidence type="ECO:0000313" key="1">
    <source>
        <dbReference type="EMBL" id="KAJ4718225.1"/>
    </source>
</evidence>
<keyword evidence="2" id="KW-1185">Reference proteome</keyword>
<comment type="caution">
    <text evidence="1">The sequence shown here is derived from an EMBL/GenBank/DDBJ whole genome shotgun (WGS) entry which is preliminary data.</text>
</comment>
<reference evidence="1 2" key="1">
    <citation type="journal article" date="2023" name="Science">
        <title>Complex scaffold remodeling in plant triterpene biosynthesis.</title>
        <authorList>
            <person name="De La Pena R."/>
            <person name="Hodgson H."/>
            <person name="Liu J.C."/>
            <person name="Stephenson M.J."/>
            <person name="Martin A.C."/>
            <person name="Owen C."/>
            <person name="Harkess A."/>
            <person name="Leebens-Mack J."/>
            <person name="Jimenez L.E."/>
            <person name="Osbourn A."/>
            <person name="Sattely E.S."/>
        </authorList>
    </citation>
    <scope>NUCLEOTIDE SEQUENCE [LARGE SCALE GENOMIC DNA]</scope>
    <source>
        <strain evidence="2">cv. JPN11</strain>
        <tissue evidence="1">Leaf</tissue>
    </source>
</reference>
<protein>
    <submittedName>
        <fullName evidence="1">Katanin p60 ATPase-containing subunit A1</fullName>
    </submittedName>
</protein>
<accession>A0ACC1Y3D7</accession>
<dbReference type="EMBL" id="CM051398">
    <property type="protein sequence ID" value="KAJ4718225.1"/>
    <property type="molecule type" value="Genomic_DNA"/>
</dbReference>
<name>A0ACC1Y3D7_MELAZ</name>
<organism evidence="1 2">
    <name type="scientific">Melia azedarach</name>
    <name type="common">Chinaberry tree</name>
    <dbReference type="NCBI Taxonomy" id="155640"/>
    <lineage>
        <taxon>Eukaryota</taxon>
        <taxon>Viridiplantae</taxon>
        <taxon>Streptophyta</taxon>
        <taxon>Embryophyta</taxon>
        <taxon>Tracheophyta</taxon>
        <taxon>Spermatophyta</taxon>
        <taxon>Magnoliopsida</taxon>
        <taxon>eudicotyledons</taxon>
        <taxon>Gunneridae</taxon>
        <taxon>Pentapetalae</taxon>
        <taxon>rosids</taxon>
        <taxon>malvids</taxon>
        <taxon>Sapindales</taxon>
        <taxon>Meliaceae</taxon>
        <taxon>Melia</taxon>
    </lineage>
</organism>
<gene>
    <name evidence="1" type="ORF">OWV82_009933</name>
</gene>
<evidence type="ECO:0000313" key="2">
    <source>
        <dbReference type="Proteomes" id="UP001164539"/>
    </source>
</evidence>
<sequence>MVGTSSLVGLQDHLKLAREYALEGLYDTSIIFFDGAIAQINKHLNTLDDPLIRAKWMNVKKALSEETDVVKQLDAERRAFKEASAGRRPSSPPINAKSSFVFQPLDEYPTSSGAPIDDPDVWRPPSRDTSSRRPGRAGQVGMRKSPQDGTWARGATNKTATTGRGGKAAGPSRGNTGVRSSTTGKKSTGSAKSSKTDSANGGSEDGKSKRPEYEGPDPDLAAMLERDVLETTPGVRWDDVAGLNEAKRLLEEAVVLPLWMPEYFQGIRRPWKGVLMFGPPGTGKTLLAKAVATECGTTFFNVSSATLASKWRGESERMVRCLFDLARAYAPSTIFIDEIDSLCNARGASGEHESSRRVKSELLVQVDGVNNTTTN</sequence>
<proteinExistence type="predicted"/>
<dbReference type="Proteomes" id="UP001164539">
    <property type="component" value="Chromosome 5"/>
</dbReference>